<dbReference type="AlphaFoldDB" id="A0A078MUU3"/>
<evidence type="ECO:0000313" key="5">
    <source>
        <dbReference type="EMBL" id="CEA08591.1"/>
    </source>
</evidence>
<dbReference type="InterPro" id="IPR036265">
    <property type="entry name" value="HIT-like_sf"/>
</dbReference>
<gene>
    <name evidence="5" type="ORF">BN1051_01947</name>
</gene>
<evidence type="ECO:0000256" key="3">
    <source>
        <dbReference type="PROSITE-ProRule" id="PRU00464"/>
    </source>
</evidence>
<evidence type="ECO:0000256" key="1">
    <source>
        <dbReference type="PIRSR" id="PIRSR601310-1"/>
    </source>
</evidence>
<protein>
    <submittedName>
        <fullName evidence="5">HIT-like protein</fullName>
    </submittedName>
</protein>
<organism evidence="5">
    <name type="scientific">Arthrobacter saudimassiliensis</name>
    <dbReference type="NCBI Taxonomy" id="1461584"/>
    <lineage>
        <taxon>Bacteria</taxon>
        <taxon>Bacillati</taxon>
        <taxon>Actinomycetota</taxon>
        <taxon>Actinomycetes</taxon>
        <taxon>Micrococcales</taxon>
        <taxon>Micrococcaceae</taxon>
        <taxon>Arthrobacter</taxon>
    </lineage>
</organism>
<dbReference type="PRINTS" id="PR00332">
    <property type="entry name" value="HISTRIAD"/>
</dbReference>
<reference evidence="5" key="1">
    <citation type="submission" date="2014-07" db="EMBL/GenBank/DDBJ databases">
        <authorList>
            <person name="Urmite Genomes Urmite Genomes"/>
        </authorList>
    </citation>
    <scope>NUCLEOTIDE SEQUENCE</scope>
    <source>
        <strain evidence="5">11W110_air</strain>
    </source>
</reference>
<feature type="active site" description="Tele-AMP-histidine intermediate" evidence="1">
    <location>
        <position position="93"/>
    </location>
</feature>
<dbReference type="GO" id="GO:0003824">
    <property type="term" value="F:catalytic activity"/>
    <property type="evidence" value="ECO:0007669"/>
    <property type="project" value="InterPro"/>
</dbReference>
<name>A0A078MUU3_9MICC</name>
<dbReference type="EMBL" id="LN483071">
    <property type="protein sequence ID" value="CEA08591.1"/>
    <property type="molecule type" value="Genomic_DNA"/>
</dbReference>
<dbReference type="Gene3D" id="3.30.428.10">
    <property type="entry name" value="HIT-like"/>
    <property type="match status" value="1"/>
</dbReference>
<dbReference type="Pfam" id="PF01230">
    <property type="entry name" value="HIT"/>
    <property type="match status" value="1"/>
</dbReference>
<dbReference type="InterPro" id="IPR001310">
    <property type="entry name" value="Histidine_triad_HIT"/>
</dbReference>
<dbReference type="SUPFAM" id="SSF54197">
    <property type="entry name" value="HIT-like"/>
    <property type="match status" value="1"/>
</dbReference>
<dbReference type="InterPro" id="IPR011146">
    <property type="entry name" value="HIT-like"/>
</dbReference>
<evidence type="ECO:0000256" key="2">
    <source>
        <dbReference type="PIRSR" id="PIRSR601310-3"/>
    </source>
</evidence>
<feature type="domain" description="HIT" evidence="4">
    <location>
        <begin position="4"/>
        <end position="107"/>
    </location>
</feature>
<dbReference type="PATRIC" id="fig|1461584.3.peg.1922"/>
<accession>A0A078MUU3</accession>
<sequence length="142" mass="15626">MPTLFTRIIEGEIPGRFVWKDDDVVAFLSIGPLADGHTLVVPRREVDKWTDAPADLMQKLTGVAQVIGAAQVAAFGSERAGLTIAGFEVDHLHLHVWPANSLADFDFSRAEQDPDPERMEANAQKLRQALRDAGHGQFVPEQ</sequence>
<evidence type="ECO:0000259" key="4">
    <source>
        <dbReference type="PROSITE" id="PS51084"/>
    </source>
</evidence>
<proteinExistence type="predicted"/>
<feature type="short sequence motif" description="Histidine triad motif" evidence="2 3">
    <location>
        <begin position="91"/>
        <end position="95"/>
    </location>
</feature>
<dbReference type="GO" id="GO:0009117">
    <property type="term" value="P:nucleotide metabolic process"/>
    <property type="evidence" value="ECO:0007669"/>
    <property type="project" value="TreeGrafter"/>
</dbReference>
<dbReference type="PANTHER" id="PTHR46648:SF1">
    <property type="entry name" value="ADENOSINE 5'-MONOPHOSPHORAMIDASE HNT1"/>
    <property type="match status" value="1"/>
</dbReference>
<dbReference type="PROSITE" id="PS51084">
    <property type="entry name" value="HIT_2"/>
    <property type="match status" value="1"/>
</dbReference>
<dbReference type="PANTHER" id="PTHR46648">
    <property type="entry name" value="HIT FAMILY PROTEIN 1"/>
    <property type="match status" value="1"/>
</dbReference>